<evidence type="ECO:0000313" key="4">
    <source>
        <dbReference type="EMBL" id="NZA05867.1"/>
    </source>
</evidence>
<dbReference type="AlphaFoldDB" id="A0A853J625"/>
<dbReference type="Pfam" id="PF13392">
    <property type="entry name" value="HNH_3"/>
    <property type="match status" value="1"/>
</dbReference>
<dbReference type="GO" id="GO:0016788">
    <property type="term" value="F:hydrolase activity, acting on ester bonds"/>
    <property type="evidence" value="ECO:0007669"/>
    <property type="project" value="InterPro"/>
</dbReference>
<name>A0A853J625_LACRH</name>
<dbReference type="Pfam" id="PF22083">
    <property type="entry name" value="I-HmuI_NUMOD-like"/>
    <property type="match status" value="1"/>
</dbReference>
<dbReference type="InterPro" id="IPR054307">
    <property type="entry name" value="I-HmuI_NUMOD-like"/>
</dbReference>
<dbReference type="RefSeq" id="WP_049179729.1">
    <property type="nucleotide sequence ID" value="NZ_CP086326.1"/>
</dbReference>
<accession>A0A853J625</accession>
<dbReference type="Pfam" id="PF07463">
    <property type="entry name" value="NUMOD4"/>
    <property type="match status" value="1"/>
</dbReference>
<proteinExistence type="predicted"/>
<feature type="domain" description="HNH nuclease" evidence="2">
    <location>
        <begin position="68"/>
        <end position="112"/>
    </location>
</feature>
<dbReference type="Proteomes" id="UP000552935">
    <property type="component" value="Unassembled WGS sequence"/>
</dbReference>
<keyword evidence="4" id="KW-0540">Nuclease</keyword>
<feature type="domain" description="NUMOD4" evidence="1">
    <location>
        <begin position="7"/>
        <end position="60"/>
    </location>
</feature>
<dbReference type="GO" id="GO:0004519">
    <property type="term" value="F:endonuclease activity"/>
    <property type="evidence" value="ECO:0007669"/>
    <property type="project" value="UniProtKB-KW"/>
</dbReference>
<keyword evidence="4" id="KW-0378">Hydrolase</keyword>
<organism evidence="4 5">
    <name type="scientific">Lacticaseibacillus rhamnosus</name>
    <name type="common">Lactobacillus rhamnosus</name>
    <dbReference type="NCBI Taxonomy" id="47715"/>
    <lineage>
        <taxon>Bacteria</taxon>
        <taxon>Bacillati</taxon>
        <taxon>Bacillota</taxon>
        <taxon>Bacilli</taxon>
        <taxon>Lactobacillales</taxon>
        <taxon>Lactobacillaceae</taxon>
        <taxon>Lacticaseibacillus</taxon>
    </lineage>
</organism>
<sequence length="181" mass="20856">MFKEEREIWKDIEGYEGLYQVSNLGRVRSLERIDASGHHRKGIMLAGRTVRGGYLNVRLYRYGSEKNKLVHRIVAETFIPNPDNLPQVNHKDEDKTNNQVENLEWCTALYNNTYGTRVERVTKAREKPIYAITGLGNRYYFSGVSKASRLLGLKEGRTSDCLRGKCKTHHGYTFEWAVAKA</sequence>
<reference evidence="4 5" key="1">
    <citation type="submission" date="2020-07" db="EMBL/GenBank/DDBJ databases">
        <title>Organ Donor 1.</title>
        <authorList>
            <person name="Marsh A.J."/>
            <person name="Azcarate-Peril M.A."/>
        </authorList>
    </citation>
    <scope>NUCLEOTIDE SEQUENCE [LARGE SCALE GENOMIC DNA]</scope>
    <source>
        <strain evidence="4 5">AMC0712</strain>
    </source>
</reference>
<dbReference type="InterPro" id="IPR044925">
    <property type="entry name" value="His-Me_finger_sf"/>
</dbReference>
<dbReference type="EMBL" id="JACCKI010000012">
    <property type="protein sequence ID" value="NZA05867.1"/>
    <property type="molecule type" value="Genomic_DNA"/>
</dbReference>
<protein>
    <submittedName>
        <fullName evidence="4">HNH endonuclease</fullName>
    </submittedName>
</protein>
<gene>
    <name evidence="4" type="ORF">H0N82_12415</name>
</gene>
<evidence type="ECO:0000259" key="1">
    <source>
        <dbReference type="Pfam" id="PF07463"/>
    </source>
</evidence>
<dbReference type="InterPro" id="IPR003615">
    <property type="entry name" value="HNH_nuc"/>
</dbReference>
<evidence type="ECO:0000259" key="2">
    <source>
        <dbReference type="Pfam" id="PF13392"/>
    </source>
</evidence>
<dbReference type="InterPro" id="IPR010902">
    <property type="entry name" value="NUMOD4"/>
</dbReference>
<dbReference type="InterPro" id="IPR036388">
    <property type="entry name" value="WH-like_DNA-bd_sf"/>
</dbReference>
<dbReference type="SUPFAM" id="SSF54060">
    <property type="entry name" value="His-Me finger endonucleases"/>
    <property type="match status" value="1"/>
</dbReference>
<feature type="domain" description="DNA endonuclease I-HmuI-like NUMOD-like" evidence="3">
    <location>
        <begin position="130"/>
        <end position="175"/>
    </location>
</feature>
<dbReference type="SUPFAM" id="SSF64496">
    <property type="entry name" value="DNA-binding domain of intron-encoded endonucleases"/>
    <property type="match status" value="1"/>
</dbReference>
<comment type="caution">
    <text evidence="4">The sequence shown here is derived from an EMBL/GenBank/DDBJ whole genome shotgun (WGS) entry which is preliminary data.</text>
</comment>
<dbReference type="Gene3D" id="1.10.10.10">
    <property type="entry name" value="Winged helix-like DNA-binding domain superfamily/Winged helix DNA-binding domain"/>
    <property type="match status" value="1"/>
</dbReference>
<dbReference type="Gene3D" id="3.90.75.20">
    <property type="match status" value="1"/>
</dbReference>
<evidence type="ECO:0000259" key="3">
    <source>
        <dbReference type="Pfam" id="PF22083"/>
    </source>
</evidence>
<evidence type="ECO:0000313" key="5">
    <source>
        <dbReference type="Proteomes" id="UP000552935"/>
    </source>
</evidence>
<keyword evidence="4" id="KW-0255">Endonuclease</keyword>